<sequence length="72" mass="8397">MLDNEKAWSVPLIVKHFPSELRAALVRMHQNRDRLLELMLRLPRAVCHLDVWPNNVIRRADEAMELADLVGL</sequence>
<dbReference type="EMBL" id="BAAAQN010000013">
    <property type="protein sequence ID" value="GAA2027250.1"/>
    <property type="molecule type" value="Genomic_DNA"/>
</dbReference>
<evidence type="ECO:0000313" key="2">
    <source>
        <dbReference type="Proteomes" id="UP001500751"/>
    </source>
</evidence>
<name>A0ABN2U2R0_9ACTN</name>
<dbReference type="RefSeq" id="WP_344665947.1">
    <property type="nucleotide sequence ID" value="NZ_BAAAQN010000013.1"/>
</dbReference>
<evidence type="ECO:0008006" key="3">
    <source>
        <dbReference type="Google" id="ProtNLM"/>
    </source>
</evidence>
<accession>A0ABN2U2R0</accession>
<gene>
    <name evidence="1" type="ORF">GCM10009839_27440</name>
</gene>
<protein>
    <recommendedName>
        <fullName evidence="3">Aminoglycoside phosphotransferase domain-containing protein</fullName>
    </recommendedName>
</protein>
<dbReference type="Proteomes" id="UP001500751">
    <property type="component" value="Unassembled WGS sequence"/>
</dbReference>
<keyword evidence="2" id="KW-1185">Reference proteome</keyword>
<comment type="caution">
    <text evidence="1">The sequence shown here is derived from an EMBL/GenBank/DDBJ whole genome shotgun (WGS) entry which is preliminary data.</text>
</comment>
<proteinExistence type="predicted"/>
<evidence type="ECO:0000313" key="1">
    <source>
        <dbReference type="EMBL" id="GAA2027250.1"/>
    </source>
</evidence>
<organism evidence="1 2">
    <name type="scientific">Catenulispora yoronensis</name>
    <dbReference type="NCBI Taxonomy" id="450799"/>
    <lineage>
        <taxon>Bacteria</taxon>
        <taxon>Bacillati</taxon>
        <taxon>Actinomycetota</taxon>
        <taxon>Actinomycetes</taxon>
        <taxon>Catenulisporales</taxon>
        <taxon>Catenulisporaceae</taxon>
        <taxon>Catenulispora</taxon>
    </lineage>
</organism>
<reference evidence="1 2" key="1">
    <citation type="journal article" date="2019" name="Int. J. Syst. Evol. Microbiol.">
        <title>The Global Catalogue of Microorganisms (GCM) 10K type strain sequencing project: providing services to taxonomists for standard genome sequencing and annotation.</title>
        <authorList>
            <consortium name="The Broad Institute Genomics Platform"/>
            <consortium name="The Broad Institute Genome Sequencing Center for Infectious Disease"/>
            <person name="Wu L."/>
            <person name="Ma J."/>
        </authorList>
    </citation>
    <scope>NUCLEOTIDE SEQUENCE [LARGE SCALE GENOMIC DNA]</scope>
    <source>
        <strain evidence="1 2">JCM 16014</strain>
    </source>
</reference>